<evidence type="ECO:0000256" key="4">
    <source>
        <dbReference type="ARBA" id="ARBA00022692"/>
    </source>
</evidence>
<feature type="transmembrane region" description="Helical" evidence="15">
    <location>
        <begin position="229"/>
        <end position="249"/>
    </location>
</feature>
<evidence type="ECO:0000259" key="16">
    <source>
        <dbReference type="Pfam" id="PF07885"/>
    </source>
</evidence>
<feature type="compositionally biased region" description="Basic and acidic residues" evidence="14">
    <location>
        <begin position="1"/>
        <end position="24"/>
    </location>
</feature>
<keyword evidence="4 13" id="KW-0812">Transmembrane</keyword>
<evidence type="ECO:0000256" key="10">
    <source>
        <dbReference type="ARBA" id="ARBA00034430"/>
    </source>
</evidence>
<dbReference type="InterPro" id="IPR013099">
    <property type="entry name" value="K_chnl_dom"/>
</dbReference>
<dbReference type="PANTHER" id="PTHR11003:SF345">
    <property type="entry name" value="TWIK FAMILY OF POTASSIUM CHANNELS PROTEIN 18"/>
    <property type="match status" value="1"/>
</dbReference>
<feature type="transmembrane region" description="Helical" evidence="15">
    <location>
        <begin position="121"/>
        <end position="140"/>
    </location>
</feature>
<accession>A0A7J7JKS9</accession>
<comment type="catalytic activity">
    <reaction evidence="12">
        <text>Cs(+)(in) = Cs(+)(out)</text>
        <dbReference type="Rhea" id="RHEA:78555"/>
        <dbReference type="ChEBI" id="CHEBI:49547"/>
    </reaction>
</comment>
<feature type="domain" description="Potassium channel" evidence="16">
    <location>
        <begin position="200"/>
        <end position="290"/>
    </location>
</feature>
<feature type="domain" description="Potassium channel" evidence="16">
    <location>
        <begin position="116"/>
        <end position="173"/>
    </location>
</feature>
<dbReference type="GO" id="GO:0030322">
    <property type="term" value="P:stabilization of membrane potential"/>
    <property type="evidence" value="ECO:0007669"/>
    <property type="project" value="TreeGrafter"/>
</dbReference>
<evidence type="ECO:0000256" key="13">
    <source>
        <dbReference type="RuleBase" id="RU003857"/>
    </source>
</evidence>
<evidence type="ECO:0000256" key="2">
    <source>
        <dbReference type="ARBA" id="ARBA00022448"/>
    </source>
</evidence>
<dbReference type="InterPro" id="IPR003280">
    <property type="entry name" value="2pore_dom_K_chnl"/>
</dbReference>
<comment type="subcellular location">
    <subcellularLocation>
        <location evidence="1">Cell membrane</location>
        <topology evidence="1">Multi-pass membrane protein</topology>
    </subcellularLocation>
</comment>
<evidence type="ECO:0000256" key="6">
    <source>
        <dbReference type="ARBA" id="ARBA00023065"/>
    </source>
</evidence>
<evidence type="ECO:0000256" key="15">
    <source>
        <dbReference type="SAM" id="Phobius"/>
    </source>
</evidence>
<keyword evidence="8" id="KW-1015">Disulfide bond</keyword>
<protein>
    <submittedName>
        <fullName evidence="17">KCNK16</fullName>
    </submittedName>
</protein>
<evidence type="ECO:0000256" key="12">
    <source>
        <dbReference type="ARBA" id="ARBA00044691"/>
    </source>
</evidence>
<dbReference type="Pfam" id="PF07885">
    <property type="entry name" value="Ion_trans_2"/>
    <property type="match status" value="2"/>
</dbReference>
<feature type="compositionally biased region" description="Basic and acidic residues" evidence="14">
    <location>
        <begin position="303"/>
        <end position="321"/>
    </location>
</feature>
<proteinExistence type="inferred from homology"/>
<comment type="caution">
    <text evidence="17">The sequence shown here is derived from an EMBL/GenBank/DDBJ whole genome shotgun (WGS) entry which is preliminary data.</text>
</comment>
<dbReference type="OrthoDB" id="297496at2759"/>
<dbReference type="GO" id="GO:0022841">
    <property type="term" value="F:potassium ion leak channel activity"/>
    <property type="evidence" value="ECO:0007669"/>
    <property type="project" value="TreeGrafter"/>
</dbReference>
<feature type="transmembrane region" description="Helical" evidence="15">
    <location>
        <begin position="261"/>
        <end position="285"/>
    </location>
</feature>
<evidence type="ECO:0000256" key="11">
    <source>
        <dbReference type="ARBA" id="ARBA00044657"/>
    </source>
</evidence>
<evidence type="ECO:0000256" key="9">
    <source>
        <dbReference type="ARBA" id="ARBA00023303"/>
    </source>
</evidence>
<keyword evidence="7 15" id="KW-0472">Membrane</keyword>
<evidence type="ECO:0000256" key="5">
    <source>
        <dbReference type="ARBA" id="ARBA00022989"/>
    </source>
</evidence>
<dbReference type="PANTHER" id="PTHR11003">
    <property type="entry name" value="POTASSIUM CHANNEL, SUBFAMILY K"/>
    <property type="match status" value="1"/>
</dbReference>
<dbReference type="InterPro" id="IPR003976">
    <property type="entry name" value="2pore_dom_K_chnl_TREK"/>
</dbReference>
<evidence type="ECO:0000256" key="7">
    <source>
        <dbReference type="ARBA" id="ARBA00023136"/>
    </source>
</evidence>
<dbReference type="PRINTS" id="PR01333">
    <property type="entry name" value="2POREKCHANEL"/>
</dbReference>
<sequence>MEKSHSEENSAREEKTSAPERELAESQPQPDGWVSGKVLAILIVSYVLLIILGGVIFHFIETSPEQETVVASTQRISTFLNNNTCVTAEELKLLIEEVINAYELGITASNNTESHDSNWDFVSSIFFATTIVTTIGYGNISPATPGGRVFTVFFALVGIPLFLVTSGQLGMRMASLFGKISNKLLKKVKTEKWKSILSLVLVFTIGFLLFSLLPAIIFTYAEGWNYNVAVYYTFITLTTIGFGDYYPEFANGRSGESAEGIFYRLFVNLWVIFGLVWMASTLSAISDAVSNVVPKKKNNVAVNKEKASPEDDEFKRESTDL</sequence>
<dbReference type="SUPFAM" id="SSF81324">
    <property type="entry name" value="Voltage-gated potassium channels"/>
    <property type="match status" value="2"/>
</dbReference>
<keyword evidence="18" id="KW-1185">Reference proteome</keyword>
<evidence type="ECO:0000313" key="18">
    <source>
        <dbReference type="Proteomes" id="UP000593567"/>
    </source>
</evidence>
<organism evidence="17 18">
    <name type="scientific">Bugula neritina</name>
    <name type="common">Brown bryozoan</name>
    <name type="synonym">Sertularia neritina</name>
    <dbReference type="NCBI Taxonomy" id="10212"/>
    <lineage>
        <taxon>Eukaryota</taxon>
        <taxon>Metazoa</taxon>
        <taxon>Spiralia</taxon>
        <taxon>Lophotrochozoa</taxon>
        <taxon>Bryozoa</taxon>
        <taxon>Gymnolaemata</taxon>
        <taxon>Cheilostomatida</taxon>
        <taxon>Flustrina</taxon>
        <taxon>Buguloidea</taxon>
        <taxon>Bugulidae</taxon>
        <taxon>Bugula</taxon>
    </lineage>
</organism>
<comment type="catalytic activity">
    <reaction evidence="10">
        <text>K(+)(in) = K(+)(out)</text>
        <dbReference type="Rhea" id="RHEA:29463"/>
        <dbReference type="ChEBI" id="CHEBI:29103"/>
    </reaction>
</comment>
<dbReference type="GO" id="GO:0015271">
    <property type="term" value="F:outward rectifier potassium channel activity"/>
    <property type="evidence" value="ECO:0007669"/>
    <property type="project" value="TreeGrafter"/>
</dbReference>
<name>A0A7J7JKS9_BUGNE</name>
<reference evidence="17" key="1">
    <citation type="submission" date="2020-06" db="EMBL/GenBank/DDBJ databases">
        <title>Draft genome of Bugula neritina, a colonial animal packing powerful symbionts and potential medicines.</title>
        <authorList>
            <person name="Rayko M."/>
        </authorList>
    </citation>
    <scope>NUCLEOTIDE SEQUENCE [LARGE SCALE GENOMIC DNA]</scope>
    <source>
        <strain evidence="17">Kwan_BN1</strain>
    </source>
</reference>
<dbReference type="Gene3D" id="1.10.287.70">
    <property type="match status" value="1"/>
</dbReference>
<keyword evidence="2 13" id="KW-0813">Transport</keyword>
<evidence type="ECO:0000313" key="17">
    <source>
        <dbReference type="EMBL" id="KAF6026949.1"/>
    </source>
</evidence>
<feature type="transmembrane region" description="Helical" evidence="15">
    <location>
        <begin position="38"/>
        <end position="60"/>
    </location>
</feature>
<feature type="transmembrane region" description="Helical" evidence="15">
    <location>
        <begin position="195"/>
        <end position="217"/>
    </location>
</feature>
<comment type="catalytic activity">
    <reaction evidence="11">
        <text>Rb(+)(in) = Rb(+)(out)</text>
        <dbReference type="Rhea" id="RHEA:78547"/>
        <dbReference type="ChEBI" id="CHEBI:49847"/>
    </reaction>
</comment>
<keyword evidence="5 15" id="KW-1133">Transmembrane helix</keyword>
<keyword evidence="6 13" id="KW-0406">Ion transport</keyword>
<feature type="region of interest" description="Disordered" evidence="14">
    <location>
        <begin position="1"/>
        <end position="30"/>
    </location>
</feature>
<dbReference type="AlphaFoldDB" id="A0A7J7JKS9"/>
<gene>
    <name evidence="17" type="ORF">EB796_014743</name>
</gene>
<comment type="similarity">
    <text evidence="13">Belongs to the two pore domain potassium channel (TC 1.A.1.8) family.</text>
</comment>
<feature type="region of interest" description="Disordered" evidence="14">
    <location>
        <begin position="301"/>
        <end position="321"/>
    </location>
</feature>
<dbReference type="PRINTS" id="PR01499">
    <property type="entry name" value="TREKCHANNEL"/>
</dbReference>
<feature type="transmembrane region" description="Helical" evidence="15">
    <location>
        <begin position="152"/>
        <end position="174"/>
    </location>
</feature>
<keyword evidence="3" id="KW-1003">Cell membrane</keyword>
<dbReference type="EMBL" id="VXIV02002176">
    <property type="protein sequence ID" value="KAF6026949.1"/>
    <property type="molecule type" value="Genomic_DNA"/>
</dbReference>
<evidence type="ECO:0000256" key="14">
    <source>
        <dbReference type="SAM" id="MobiDB-lite"/>
    </source>
</evidence>
<keyword evidence="9 13" id="KW-0407">Ion channel</keyword>
<evidence type="ECO:0000256" key="1">
    <source>
        <dbReference type="ARBA" id="ARBA00004651"/>
    </source>
</evidence>
<dbReference type="Proteomes" id="UP000593567">
    <property type="component" value="Unassembled WGS sequence"/>
</dbReference>
<evidence type="ECO:0000256" key="8">
    <source>
        <dbReference type="ARBA" id="ARBA00023157"/>
    </source>
</evidence>
<evidence type="ECO:0000256" key="3">
    <source>
        <dbReference type="ARBA" id="ARBA00022475"/>
    </source>
</evidence>
<dbReference type="GO" id="GO:0005886">
    <property type="term" value="C:plasma membrane"/>
    <property type="evidence" value="ECO:0007669"/>
    <property type="project" value="UniProtKB-SubCell"/>
</dbReference>